<keyword evidence="1" id="KW-1133">Transmembrane helix</keyword>
<comment type="caution">
    <text evidence="2">The sequence shown here is derived from an EMBL/GenBank/DDBJ whole genome shotgun (WGS) entry which is preliminary data.</text>
</comment>
<dbReference type="RefSeq" id="WP_156965170.1">
    <property type="nucleotide sequence ID" value="NZ_AVPG01000004.1"/>
</dbReference>
<proteinExistence type="predicted"/>
<dbReference type="STRING" id="1385512.N784_12480"/>
<sequence length="49" mass="5439">MAKPTLQDPKVETTSKEAPFLKGTFIAVLFIGAFLIVSWVGVWGLFLNR</sequence>
<name>A0A0A5G471_9BACI</name>
<keyword evidence="1" id="KW-0812">Transmembrane</keyword>
<dbReference type="eggNOG" id="ENOG5030CDU">
    <property type="taxonomic scope" value="Bacteria"/>
</dbReference>
<accession>A0A0A5G471</accession>
<organism evidence="2 3">
    <name type="scientific">Pontibacillus litoralis JSM 072002</name>
    <dbReference type="NCBI Taxonomy" id="1385512"/>
    <lineage>
        <taxon>Bacteria</taxon>
        <taxon>Bacillati</taxon>
        <taxon>Bacillota</taxon>
        <taxon>Bacilli</taxon>
        <taxon>Bacillales</taxon>
        <taxon>Bacillaceae</taxon>
        <taxon>Pontibacillus</taxon>
    </lineage>
</organism>
<evidence type="ECO:0000313" key="3">
    <source>
        <dbReference type="Proteomes" id="UP000030401"/>
    </source>
</evidence>
<reference evidence="2 3" key="1">
    <citation type="submission" date="2013-08" db="EMBL/GenBank/DDBJ databases">
        <authorList>
            <person name="Huang J."/>
            <person name="Wang G."/>
        </authorList>
    </citation>
    <scope>NUCLEOTIDE SEQUENCE [LARGE SCALE GENOMIC DNA]</scope>
    <source>
        <strain evidence="2 3">JSM 072002</strain>
    </source>
</reference>
<dbReference type="EMBL" id="AVPG01000004">
    <property type="protein sequence ID" value="KGX87916.1"/>
    <property type="molecule type" value="Genomic_DNA"/>
</dbReference>
<dbReference type="OrthoDB" id="2418411at2"/>
<keyword evidence="1" id="KW-0472">Membrane</keyword>
<evidence type="ECO:0000313" key="2">
    <source>
        <dbReference type="EMBL" id="KGX87916.1"/>
    </source>
</evidence>
<dbReference type="AlphaFoldDB" id="A0A0A5G471"/>
<keyword evidence="3" id="KW-1185">Reference proteome</keyword>
<evidence type="ECO:0000256" key="1">
    <source>
        <dbReference type="SAM" id="Phobius"/>
    </source>
</evidence>
<gene>
    <name evidence="2" type="ORF">N784_12480</name>
</gene>
<dbReference type="Proteomes" id="UP000030401">
    <property type="component" value="Unassembled WGS sequence"/>
</dbReference>
<feature type="transmembrane region" description="Helical" evidence="1">
    <location>
        <begin position="25"/>
        <end position="47"/>
    </location>
</feature>
<protein>
    <submittedName>
        <fullName evidence="2">Subunit I/II of b(O/a)3-type cytochrome C oxidase</fullName>
    </submittedName>
</protein>